<dbReference type="Proteomes" id="UP000288805">
    <property type="component" value="Unassembled WGS sequence"/>
</dbReference>
<feature type="domain" description="DUF8003" evidence="2">
    <location>
        <begin position="284"/>
        <end position="364"/>
    </location>
</feature>
<evidence type="ECO:0000313" key="4">
    <source>
        <dbReference type="Proteomes" id="UP000288805"/>
    </source>
</evidence>
<dbReference type="EMBL" id="QGNW01000083">
    <property type="protein sequence ID" value="RVX00208.1"/>
    <property type="molecule type" value="Genomic_DNA"/>
</dbReference>
<organism evidence="3 4">
    <name type="scientific">Vitis vinifera</name>
    <name type="common">Grape</name>
    <dbReference type="NCBI Taxonomy" id="29760"/>
    <lineage>
        <taxon>Eukaryota</taxon>
        <taxon>Viridiplantae</taxon>
        <taxon>Streptophyta</taxon>
        <taxon>Embryophyta</taxon>
        <taxon>Tracheophyta</taxon>
        <taxon>Spermatophyta</taxon>
        <taxon>Magnoliopsida</taxon>
        <taxon>eudicotyledons</taxon>
        <taxon>Gunneridae</taxon>
        <taxon>Pentapetalae</taxon>
        <taxon>rosids</taxon>
        <taxon>Vitales</taxon>
        <taxon>Vitaceae</taxon>
        <taxon>Viteae</taxon>
        <taxon>Vitis</taxon>
    </lineage>
</organism>
<dbReference type="SUPFAM" id="SSF56672">
    <property type="entry name" value="DNA/RNA polymerases"/>
    <property type="match status" value="1"/>
</dbReference>
<dbReference type="Pfam" id="PF00078">
    <property type="entry name" value="RVT_1"/>
    <property type="match status" value="1"/>
</dbReference>
<dbReference type="InterPro" id="IPR043502">
    <property type="entry name" value="DNA/RNA_pol_sf"/>
</dbReference>
<evidence type="ECO:0000259" key="2">
    <source>
        <dbReference type="Pfam" id="PF26010"/>
    </source>
</evidence>
<evidence type="ECO:0000259" key="1">
    <source>
        <dbReference type="Pfam" id="PF00078"/>
    </source>
</evidence>
<proteinExistence type="predicted"/>
<gene>
    <name evidence="3" type="ORF">CK203_026667</name>
</gene>
<dbReference type="InterPro" id="IPR000477">
    <property type="entry name" value="RT_dom"/>
</dbReference>
<dbReference type="PANTHER" id="PTHR31513:SF2">
    <property type="entry name" value="MRAZ"/>
    <property type="match status" value="1"/>
</dbReference>
<dbReference type="AlphaFoldDB" id="A0A438ITY6"/>
<protein>
    <submittedName>
        <fullName evidence="3">Uncharacterized protein</fullName>
    </submittedName>
</protein>
<dbReference type="PANTHER" id="PTHR31513">
    <property type="entry name" value="EPHRIN TYPE-B RECEPTOR"/>
    <property type="match status" value="1"/>
</dbReference>
<reference evidence="3 4" key="1">
    <citation type="journal article" date="2018" name="PLoS Genet.">
        <title>Population sequencing reveals clonal diversity and ancestral inbreeding in the grapevine cultivar Chardonnay.</title>
        <authorList>
            <person name="Roach M.J."/>
            <person name="Johnson D.L."/>
            <person name="Bohlmann J."/>
            <person name="van Vuuren H.J."/>
            <person name="Jones S.J."/>
            <person name="Pretorius I.S."/>
            <person name="Schmidt S.A."/>
            <person name="Borneman A.R."/>
        </authorList>
    </citation>
    <scope>NUCLEOTIDE SEQUENCE [LARGE SCALE GENOMIC DNA]</scope>
    <source>
        <strain evidence="4">cv. Chardonnay</strain>
        <tissue evidence="3">Leaf</tissue>
    </source>
</reference>
<comment type="caution">
    <text evidence="3">The sequence shown here is derived from an EMBL/GenBank/DDBJ whole genome shotgun (WGS) entry which is preliminary data.</text>
</comment>
<evidence type="ECO:0000313" key="3">
    <source>
        <dbReference type="EMBL" id="RVX00208.1"/>
    </source>
</evidence>
<sequence>MSSSQLRRKSKGSSTQSITIVLCPWGSFVSPFRFLLGAFQPPWELGVGGKICRVEDLLVNGLIEGSIIHIHRARTIIIDTDGMISASELGCRTGIGKGNYSNGAGGGAGHGGRGGSGLFHGRVSEGGDKYGSAELPCELGSGTEGPNESYGHVAGGGMIVMGSIQWPLLTLDIYGALRTNGQSYVGATRNINGTLIGGLGGGSGGTILLFLQTLVLAENSSLSAVGGNGGLFGGGGGGGGRVHFHWSKIDVGDEYVPVAMISGAIDSSGGAGNNGGFHGEEGTVTGKKCPKGLYGTFCNECPVGTYKDVDGSDVHLCAPCSLDLLPNRADFIYVREGAHTAGGVTQQSCPYKCISDKYRMPNCYTPLEELMYTFGGPWPFSLLLSCILVLLAILLSTLRIKLVGSGCSYHSTNSIETQSHNHFPYLLSLSEVRGTRAEETQSHVYRMYFMGPNTFREPWHLPYSPPNAIIEIVYEDAFNRFIDEINSVAAYDWWEGSVHSILSVLAYPCAWSWKQWRRRNKIHRLQEFVKSEYDHSCLRSCRSRALYKGMKGWEGPFSGVVQCILPRPLSDHLLILLDGGGLRRDPSPFRFENMWLKDEEFKDMLKRWDMNFDTLNVQDVVKLEEMILKEEVLNALLDLNGDKAPGLDGQICEMSQCDFSSVGSKEKGVEEPKDFRPISLVRSLYKLLAKVLANRLKKMVSKVVSSFQNAFVERRQILDVVLIANEEIDSMLKSKNCGVLCKLDIEKSYDHVNWDFLLLGKMGFGQKWINWIRCRWCIPTSFLALVKDTPSFFQSSRGLRQGTYYRCIHVEENEFEVGIDSKDFLWDGGDLEEKPYLIKFCGLQRKGRPFGSILEMVNMEKLKGGGVVHDKYGVSSKEAYVTVLWNQSNVRGCWTPSFSRHLKDWEIEIMKCFLSKLQEKVVHGGGQDKVI</sequence>
<dbReference type="Pfam" id="PF26010">
    <property type="entry name" value="DUF8003"/>
    <property type="match status" value="1"/>
</dbReference>
<feature type="domain" description="Reverse transcriptase" evidence="1">
    <location>
        <begin position="668"/>
        <end position="802"/>
    </location>
</feature>
<accession>A0A438ITY6</accession>
<dbReference type="InterPro" id="IPR058316">
    <property type="entry name" value="DUF8003"/>
</dbReference>
<name>A0A438ITY6_VITVI</name>